<organism evidence="5 6">
    <name type="scientific">Methanobacterium paludis (strain DSM 25820 / JCM 18151 / SWAN1)</name>
    <dbReference type="NCBI Taxonomy" id="868131"/>
    <lineage>
        <taxon>Archaea</taxon>
        <taxon>Methanobacteriati</taxon>
        <taxon>Methanobacteriota</taxon>
        <taxon>Methanomada group</taxon>
        <taxon>Methanobacteria</taxon>
        <taxon>Methanobacteriales</taxon>
        <taxon>Methanobacteriaceae</taxon>
        <taxon>Methanobacterium</taxon>
    </lineage>
</organism>
<dbReference type="SUPFAM" id="SSF54909">
    <property type="entry name" value="Dimeric alpha+beta barrel"/>
    <property type="match status" value="1"/>
</dbReference>
<dbReference type="Pfam" id="PF13412">
    <property type="entry name" value="HTH_24"/>
    <property type="match status" value="1"/>
</dbReference>
<evidence type="ECO:0000259" key="4">
    <source>
        <dbReference type="PROSITE" id="PS50956"/>
    </source>
</evidence>
<gene>
    <name evidence="5" type="ordered locus">MSWAN_2297</name>
</gene>
<protein>
    <submittedName>
        <fullName evidence="5">Transcriptional regulator, AsnC family</fullName>
    </submittedName>
</protein>
<dbReference type="PANTHER" id="PTHR30154">
    <property type="entry name" value="LEUCINE-RESPONSIVE REGULATORY PROTEIN"/>
    <property type="match status" value="1"/>
</dbReference>
<dbReference type="SMART" id="SM00344">
    <property type="entry name" value="HTH_ASNC"/>
    <property type="match status" value="1"/>
</dbReference>
<dbReference type="InterPro" id="IPR019888">
    <property type="entry name" value="Tscrpt_reg_AsnC-like"/>
</dbReference>
<dbReference type="InterPro" id="IPR011008">
    <property type="entry name" value="Dimeric_a/b-barrel"/>
</dbReference>
<dbReference type="InterPro" id="IPR000485">
    <property type="entry name" value="AsnC-type_HTH_dom"/>
</dbReference>
<dbReference type="OrthoDB" id="6995at2157"/>
<dbReference type="KEGG" id="mew:MSWAN_2297"/>
<dbReference type="GO" id="GO:0043565">
    <property type="term" value="F:sequence-specific DNA binding"/>
    <property type="evidence" value="ECO:0007669"/>
    <property type="project" value="InterPro"/>
</dbReference>
<dbReference type="AlphaFoldDB" id="F6D5F1"/>
<keyword evidence="2" id="KW-0238">DNA-binding</keyword>
<dbReference type="HOGENOM" id="CLU_091233_5_2_2"/>
<reference evidence="5 6" key="1">
    <citation type="journal article" date="2014" name="Int. J. Syst. Evol. Microbiol.">
        <title>Methanobacterium paludis sp. nov. and a novel strain of Methanobacterium lacus isolated from northern peatlands.</title>
        <authorList>
            <person name="Cadillo-Quiroz H."/>
            <person name="Brauer S.L."/>
            <person name="Goodson N."/>
            <person name="Yavitt J.B."/>
            <person name="Zinder S.H."/>
        </authorList>
    </citation>
    <scope>NUCLEOTIDE SEQUENCE [LARGE SCALE GENOMIC DNA]</scope>
    <source>
        <strain evidence="6">DSM 25820 / JCM 18151 / SWAN1</strain>
    </source>
</reference>
<dbReference type="InterPro" id="IPR036388">
    <property type="entry name" value="WH-like_DNA-bd_sf"/>
</dbReference>
<dbReference type="PROSITE" id="PS50956">
    <property type="entry name" value="HTH_ASNC_2"/>
    <property type="match status" value="1"/>
</dbReference>
<dbReference type="SUPFAM" id="SSF46785">
    <property type="entry name" value="Winged helix' DNA-binding domain"/>
    <property type="match status" value="1"/>
</dbReference>
<dbReference type="PANTHER" id="PTHR30154:SF34">
    <property type="entry name" value="TRANSCRIPTIONAL REGULATOR AZLB"/>
    <property type="match status" value="1"/>
</dbReference>
<feature type="domain" description="HTH asnC-type" evidence="4">
    <location>
        <begin position="1"/>
        <end position="61"/>
    </location>
</feature>
<dbReference type="Gene3D" id="1.10.10.10">
    <property type="entry name" value="Winged helix-like DNA-binding domain superfamily/Winged helix DNA-binding domain"/>
    <property type="match status" value="1"/>
</dbReference>
<keyword evidence="6" id="KW-1185">Reference proteome</keyword>
<keyword evidence="3" id="KW-0804">Transcription</keyword>
<dbReference type="GeneID" id="10669826"/>
<proteinExistence type="predicted"/>
<dbReference type="Proteomes" id="UP000009231">
    <property type="component" value="Chromosome"/>
</dbReference>
<dbReference type="Gene3D" id="3.30.70.920">
    <property type="match status" value="1"/>
</dbReference>
<dbReference type="InterPro" id="IPR036390">
    <property type="entry name" value="WH_DNA-bd_sf"/>
</dbReference>
<keyword evidence="1" id="KW-0805">Transcription regulation</keyword>
<dbReference type="PRINTS" id="PR00033">
    <property type="entry name" value="HTHASNC"/>
</dbReference>
<evidence type="ECO:0000313" key="6">
    <source>
        <dbReference type="Proteomes" id="UP000009231"/>
    </source>
</evidence>
<evidence type="ECO:0000313" key="5">
    <source>
        <dbReference type="EMBL" id="AEG19303.1"/>
    </source>
</evidence>
<dbReference type="InterPro" id="IPR019887">
    <property type="entry name" value="Tscrpt_reg_AsnC/Lrp_C"/>
</dbReference>
<dbReference type="STRING" id="868131.MSWAN_2297"/>
<dbReference type="GO" id="GO:0005829">
    <property type="term" value="C:cytosol"/>
    <property type="evidence" value="ECO:0007669"/>
    <property type="project" value="TreeGrafter"/>
</dbReference>
<evidence type="ECO:0000256" key="1">
    <source>
        <dbReference type="ARBA" id="ARBA00023015"/>
    </source>
</evidence>
<evidence type="ECO:0000256" key="3">
    <source>
        <dbReference type="ARBA" id="ARBA00023163"/>
    </source>
</evidence>
<dbReference type="EMBL" id="CP002772">
    <property type="protein sequence ID" value="AEG19303.1"/>
    <property type="molecule type" value="Genomic_DNA"/>
</dbReference>
<sequence length="149" mass="16942">MDDIDMEIIRSLIKNSRITISQMSKEIDVPDATISNRLKKLEKNAIKEYTLILDPKALGLKVTAIVIIQTESEKHENVEKELSMLEEVSEVYSISGEYDILIKLWSHSLEELNKVMNSKIRSVDGVEDLTEMIVMERVKEGVVPPMGPK</sequence>
<dbReference type="Pfam" id="PF01037">
    <property type="entry name" value="AsnC_trans_reg"/>
    <property type="match status" value="1"/>
</dbReference>
<name>F6D5F1_METPW</name>
<dbReference type="eggNOG" id="arCOG01580">
    <property type="taxonomic scope" value="Archaea"/>
</dbReference>
<evidence type="ECO:0000256" key="2">
    <source>
        <dbReference type="ARBA" id="ARBA00023125"/>
    </source>
</evidence>
<dbReference type="GO" id="GO:0043200">
    <property type="term" value="P:response to amino acid"/>
    <property type="evidence" value="ECO:0007669"/>
    <property type="project" value="TreeGrafter"/>
</dbReference>
<accession>F6D5F1</accession>
<dbReference type="RefSeq" id="WP_013826802.1">
    <property type="nucleotide sequence ID" value="NC_015574.1"/>
</dbReference>